<organism evidence="1 2">
    <name type="scientific">Anoxybacteroides tepidamans</name>
    <dbReference type="NCBI Taxonomy" id="265948"/>
    <lineage>
        <taxon>Bacteria</taxon>
        <taxon>Bacillati</taxon>
        <taxon>Bacillota</taxon>
        <taxon>Bacilli</taxon>
        <taxon>Bacillales</taxon>
        <taxon>Anoxybacillaceae</taxon>
        <taxon>Anoxybacteroides</taxon>
    </lineage>
</organism>
<comment type="caution">
    <text evidence="1">The sequence shown here is derived from an EMBL/GenBank/DDBJ whole genome shotgun (WGS) entry which is preliminary data.</text>
</comment>
<sequence>MSIAKIALRRESDSQRFFESLSSLLVQTTHDKIRQQNYNKFKGKPCENLGRKAIGANIAIAVMPASCRSQVKK</sequence>
<keyword evidence="2" id="KW-1185">Reference proteome</keyword>
<gene>
    <name evidence="1" type="ORF">HNQ34_000385</name>
</gene>
<dbReference type="EMBL" id="JACHEP010000001">
    <property type="protein sequence ID" value="MBB5323308.1"/>
    <property type="molecule type" value="Genomic_DNA"/>
</dbReference>
<name>A0A7W8MTY7_9BACL</name>
<protein>
    <submittedName>
        <fullName evidence="1">Uncharacterized protein</fullName>
    </submittedName>
</protein>
<proteinExistence type="predicted"/>
<evidence type="ECO:0000313" key="1">
    <source>
        <dbReference type="EMBL" id="MBB5323308.1"/>
    </source>
</evidence>
<evidence type="ECO:0000313" key="2">
    <source>
        <dbReference type="Proteomes" id="UP000520011"/>
    </source>
</evidence>
<reference evidence="1 2" key="1">
    <citation type="submission" date="2020-08" db="EMBL/GenBank/DDBJ databases">
        <title>Genomic Encyclopedia of Type Strains, Phase IV (KMG-IV): sequencing the most valuable type-strain genomes for metagenomic binning, comparative biology and taxonomic classification.</title>
        <authorList>
            <person name="Goeker M."/>
        </authorList>
    </citation>
    <scope>NUCLEOTIDE SEQUENCE [LARGE SCALE GENOMIC DNA]</scope>
    <source>
        <strain evidence="1 2">DSM 16325</strain>
    </source>
</reference>
<accession>A0A7W8MTY7</accession>
<dbReference type="Proteomes" id="UP000520011">
    <property type="component" value="Unassembled WGS sequence"/>
</dbReference>
<dbReference type="AlphaFoldDB" id="A0A7W8MTY7"/>